<dbReference type="InterPro" id="IPR000994">
    <property type="entry name" value="Pept_M24"/>
</dbReference>
<protein>
    <submittedName>
        <fullName evidence="3">Aminopeptidase P family protein</fullName>
    </submittedName>
</protein>
<keyword evidence="3" id="KW-0645">Protease</keyword>
<evidence type="ECO:0000259" key="2">
    <source>
        <dbReference type="Pfam" id="PF01321"/>
    </source>
</evidence>
<evidence type="ECO:0000313" key="4">
    <source>
        <dbReference type="Proteomes" id="UP000318405"/>
    </source>
</evidence>
<evidence type="ECO:0000259" key="1">
    <source>
        <dbReference type="Pfam" id="PF00557"/>
    </source>
</evidence>
<dbReference type="Gene3D" id="3.40.350.10">
    <property type="entry name" value="Creatinase/prolidase N-terminal domain"/>
    <property type="match status" value="1"/>
</dbReference>
<gene>
    <name evidence="3" type="ORF">FOZ76_10915</name>
</gene>
<keyword evidence="3" id="KW-0378">Hydrolase</keyword>
<dbReference type="RefSeq" id="WP_143948293.1">
    <property type="nucleotide sequence ID" value="NZ_BAABMB010000002.1"/>
</dbReference>
<dbReference type="InterPro" id="IPR000587">
    <property type="entry name" value="Creatinase_N"/>
</dbReference>
<dbReference type="Gene3D" id="3.90.230.10">
    <property type="entry name" value="Creatinase/methionine aminopeptidase superfamily"/>
    <property type="match status" value="1"/>
</dbReference>
<dbReference type="SUPFAM" id="SSF55920">
    <property type="entry name" value="Creatinase/aminopeptidase"/>
    <property type="match status" value="1"/>
</dbReference>
<dbReference type="InterPro" id="IPR029149">
    <property type="entry name" value="Creatin/AminoP/Spt16_N"/>
</dbReference>
<dbReference type="AlphaFoldDB" id="A0A556AQ05"/>
<dbReference type="GO" id="GO:0004177">
    <property type="term" value="F:aminopeptidase activity"/>
    <property type="evidence" value="ECO:0007669"/>
    <property type="project" value="UniProtKB-KW"/>
</dbReference>
<comment type="caution">
    <text evidence="3">The sequence shown here is derived from an EMBL/GenBank/DDBJ whole genome shotgun (WGS) entry which is preliminary data.</text>
</comment>
<dbReference type="Proteomes" id="UP000318405">
    <property type="component" value="Unassembled WGS sequence"/>
</dbReference>
<evidence type="ECO:0000313" key="3">
    <source>
        <dbReference type="EMBL" id="TSH94981.1"/>
    </source>
</evidence>
<dbReference type="OrthoDB" id="9761809at2"/>
<dbReference type="InterPro" id="IPR050659">
    <property type="entry name" value="Peptidase_M24B"/>
</dbReference>
<organism evidence="3 4">
    <name type="scientific">Verticiella sediminum</name>
    <dbReference type="NCBI Taxonomy" id="1247510"/>
    <lineage>
        <taxon>Bacteria</taxon>
        <taxon>Pseudomonadati</taxon>
        <taxon>Pseudomonadota</taxon>
        <taxon>Betaproteobacteria</taxon>
        <taxon>Burkholderiales</taxon>
        <taxon>Alcaligenaceae</taxon>
        <taxon>Verticiella</taxon>
    </lineage>
</organism>
<feature type="domain" description="Peptidase M24" evidence="1">
    <location>
        <begin position="161"/>
        <end position="367"/>
    </location>
</feature>
<sequence>MSKHYFTLAEFRQRQAAVRAEMARQGLDVLVVINPVNINYLIGAAPKSYQVFECVFFPLEDRPIIYTLRLGDVAEVTDYSLADTVRGWGGVKYEDPIDVFTEILVAQGYIDQRIGIEFPDYYLSVRNYQKIMKVLDGKRFVDASSLIENIKLIKSPAEIALIRKAAAIADIGIESLRNTLRPGITERQAAAEAHKDMMAAGGESPASPMNFASGERTCYAHVMPSDRVLQPGDFMHIEFGGQFNKYVSTIARHFSLGEPSQRALQLHEITHEANQACIDMIREGVRAEDVYKKALAVIGRCGLAQYNLHVTGYGIAPGFPPSWGESISLFDKSEGILRAGMVVSIEPPIFIHEERVGARIIDCVIVHKDRAEVLSTIPEDLIRIP</sequence>
<keyword evidence="4" id="KW-1185">Reference proteome</keyword>
<dbReference type="Pfam" id="PF01321">
    <property type="entry name" value="Creatinase_N"/>
    <property type="match status" value="1"/>
</dbReference>
<proteinExistence type="predicted"/>
<reference evidence="3 4" key="1">
    <citation type="submission" date="2019-07" db="EMBL/GenBank/DDBJ databases">
        <title>Qingshengfaniella alkalisoli gen. nov., sp. nov., isolated from saline soil.</title>
        <authorList>
            <person name="Xu L."/>
            <person name="Huang X.-X."/>
            <person name="Sun J.-Q."/>
        </authorList>
    </citation>
    <scope>NUCLEOTIDE SEQUENCE [LARGE SCALE GENOMIC DNA]</scope>
    <source>
        <strain evidence="3 4">DSM 27279</strain>
    </source>
</reference>
<dbReference type="PANTHER" id="PTHR46112:SF2">
    <property type="entry name" value="XAA-PRO AMINOPEPTIDASE P-RELATED"/>
    <property type="match status" value="1"/>
</dbReference>
<keyword evidence="3" id="KW-0031">Aminopeptidase</keyword>
<accession>A0A556AQ05</accession>
<dbReference type="SUPFAM" id="SSF53092">
    <property type="entry name" value="Creatinase/prolidase N-terminal domain"/>
    <property type="match status" value="1"/>
</dbReference>
<dbReference type="PANTHER" id="PTHR46112">
    <property type="entry name" value="AMINOPEPTIDASE"/>
    <property type="match status" value="1"/>
</dbReference>
<dbReference type="EMBL" id="VLTJ01000022">
    <property type="protein sequence ID" value="TSH94981.1"/>
    <property type="molecule type" value="Genomic_DNA"/>
</dbReference>
<dbReference type="Pfam" id="PF00557">
    <property type="entry name" value="Peptidase_M24"/>
    <property type="match status" value="1"/>
</dbReference>
<name>A0A556AQ05_9BURK</name>
<dbReference type="InterPro" id="IPR036005">
    <property type="entry name" value="Creatinase/aminopeptidase-like"/>
</dbReference>
<feature type="domain" description="Creatinase N-terminal" evidence="2">
    <location>
        <begin position="14"/>
        <end position="150"/>
    </location>
</feature>